<dbReference type="SUPFAM" id="SSF48592">
    <property type="entry name" value="GroEL equatorial domain-like"/>
    <property type="match status" value="1"/>
</dbReference>
<keyword evidence="4 7" id="KW-0067">ATP-binding</keyword>
<evidence type="ECO:0000256" key="6">
    <source>
        <dbReference type="ARBA" id="ARBA00023235"/>
    </source>
</evidence>
<dbReference type="Pfam" id="PF00118">
    <property type="entry name" value="Cpn60_TCP1"/>
    <property type="match status" value="1"/>
</dbReference>
<evidence type="ECO:0000256" key="9">
    <source>
        <dbReference type="RuleBase" id="RU000419"/>
    </source>
</evidence>
<proteinExistence type="inferred from homology"/>
<name>A0ABT4VUH4_9HYPH</name>
<dbReference type="EMBL" id="JAPJZH010000014">
    <property type="protein sequence ID" value="MDA4847628.1"/>
    <property type="molecule type" value="Genomic_DNA"/>
</dbReference>
<evidence type="ECO:0000256" key="1">
    <source>
        <dbReference type="ARBA" id="ARBA00006607"/>
    </source>
</evidence>
<comment type="similarity">
    <text evidence="1 7 8">Belongs to the chaperonin (HSP60) family.</text>
</comment>
<dbReference type="RefSeq" id="WP_271091465.1">
    <property type="nucleotide sequence ID" value="NZ_JAPJZH010000014.1"/>
</dbReference>
<feature type="binding site" evidence="7">
    <location>
        <position position="51"/>
    </location>
    <ligand>
        <name>ATP</name>
        <dbReference type="ChEBI" id="CHEBI:30616"/>
    </ligand>
</feature>
<evidence type="ECO:0000256" key="2">
    <source>
        <dbReference type="ARBA" id="ARBA00022490"/>
    </source>
</evidence>
<feature type="binding site" evidence="7">
    <location>
        <position position="415"/>
    </location>
    <ligand>
        <name>ATP</name>
        <dbReference type="ChEBI" id="CHEBI:30616"/>
    </ligand>
</feature>
<dbReference type="SUPFAM" id="SSF54849">
    <property type="entry name" value="GroEL-intermediate domain like"/>
    <property type="match status" value="1"/>
</dbReference>
<keyword evidence="3 7" id="KW-0547">Nucleotide-binding</keyword>
<dbReference type="Gene3D" id="1.10.560.10">
    <property type="entry name" value="GroEL-like equatorial domain"/>
    <property type="match status" value="1"/>
</dbReference>
<reference evidence="10" key="1">
    <citation type="submission" date="2022-11" db="EMBL/GenBank/DDBJ databases">
        <title>Hoeflea poritis sp. nov., isolated from scleractinian coral Porites lutea.</title>
        <authorList>
            <person name="Zhang G."/>
            <person name="Wei Q."/>
            <person name="Cai L."/>
        </authorList>
    </citation>
    <scope>NUCLEOTIDE SEQUENCE</scope>
    <source>
        <strain evidence="10">E7-10</strain>
    </source>
</reference>
<dbReference type="SUPFAM" id="SSF52029">
    <property type="entry name" value="GroEL apical domain-like"/>
    <property type="match status" value="1"/>
</dbReference>
<feature type="binding site" evidence="7">
    <location>
        <begin position="30"/>
        <end position="33"/>
    </location>
    <ligand>
        <name>ATP</name>
        <dbReference type="ChEBI" id="CHEBI:30616"/>
    </ligand>
</feature>
<dbReference type="NCBIfam" id="NF000592">
    <property type="entry name" value="PRK00013.1"/>
    <property type="match status" value="1"/>
</dbReference>
<gene>
    <name evidence="7 10" type="primary">groL</name>
    <name evidence="7" type="synonym">groEL</name>
    <name evidence="10" type="ORF">OOZ53_19865</name>
</gene>
<dbReference type="CDD" id="cd03344">
    <property type="entry name" value="GroEL"/>
    <property type="match status" value="1"/>
</dbReference>
<dbReference type="PRINTS" id="PR00298">
    <property type="entry name" value="CHAPERONIN60"/>
</dbReference>
<organism evidence="10 11">
    <name type="scientific">Hoeflea poritis</name>
    <dbReference type="NCBI Taxonomy" id="2993659"/>
    <lineage>
        <taxon>Bacteria</taxon>
        <taxon>Pseudomonadati</taxon>
        <taxon>Pseudomonadota</taxon>
        <taxon>Alphaproteobacteria</taxon>
        <taxon>Hyphomicrobiales</taxon>
        <taxon>Rhizobiaceae</taxon>
        <taxon>Hoeflea</taxon>
    </lineage>
</organism>
<comment type="function">
    <text evidence="7 9">Together with its co-chaperonin GroES, plays an essential role in assisting protein folding. The GroEL-GroES system forms a nano-cage that allows encapsulation of the non-native substrate proteins and provides a physical environment optimized to promote and accelerate protein folding.</text>
</comment>
<keyword evidence="2 7" id="KW-0963">Cytoplasm</keyword>
<dbReference type="InterPro" id="IPR027413">
    <property type="entry name" value="GROEL-like_equatorial_sf"/>
</dbReference>
<evidence type="ECO:0000256" key="7">
    <source>
        <dbReference type="HAMAP-Rule" id="MF_00600"/>
    </source>
</evidence>
<dbReference type="HAMAP" id="MF_00600">
    <property type="entry name" value="CH60"/>
    <property type="match status" value="1"/>
</dbReference>
<keyword evidence="5 7" id="KW-0143">Chaperone</keyword>
<dbReference type="PANTHER" id="PTHR45633">
    <property type="entry name" value="60 KDA HEAT SHOCK PROTEIN, MITOCHONDRIAL"/>
    <property type="match status" value="1"/>
</dbReference>
<dbReference type="Proteomes" id="UP001148313">
    <property type="component" value="Unassembled WGS sequence"/>
</dbReference>
<comment type="caution">
    <text evidence="10">The sequence shown here is derived from an EMBL/GenBank/DDBJ whole genome shotgun (WGS) entry which is preliminary data.</text>
</comment>
<keyword evidence="6 7" id="KW-0413">Isomerase</keyword>
<comment type="caution">
    <text evidence="7">Lacks conserved residue(s) required for the propagation of feature annotation.</text>
</comment>
<dbReference type="NCBIfam" id="NF009487">
    <property type="entry name" value="PRK12849.1"/>
    <property type="match status" value="1"/>
</dbReference>
<evidence type="ECO:0000256" key="8">
    <source>
        <dbReference type="RuleBase" id="RU000418"/>
    </source>
</evidence>
<evidence type="ECO:0000256" key="5">
    <source>
        <dbReference type="ARBA" id="ARBA00023186"/>
    </source>
</evidence>
<evidence type="ECO:0000256" key="4">
    <source>
        <dbReference type="ARBA" id="ARBA00022840"/>
    </source>
</evidence>
<dbReference type="NCBIfam" id="NF009488">
    <property type="entry name" value="PRK12850.1"/>
    <property type="match status" value="1"/>
</dbReference>
<dbReference type="InterPro" id="IPR001844">
    <property type="entry name" value="Cpn60/GroEL"/>
</dbReference>
<comment type="subcellular location">
    <subcellularLocation>
        <location evidence="7">Cytoplasm</location>
    </subcellularLocation>
</comment>
<protein>
    <recommendedName>
        <fullName evidence="7">Chaperonin GroEL</fullName>
        <ecNumber evidence="7">5.6.1.7</ecNumber>
    </recommendedName>
    <alternativeName>
        <fullName evidence="7">60 kDa chaperonin</fullName>
    </alternativeName>
    <alternativeName>
        <fullName evidence="7">Chaperonin-60</fullName>
        <shortName evidence="7">Cpn60</shortName>
    </alternativeName>
</protein>
<dbReference type="EC" id="5.6.1.7" evidence="7"/>
<dbReference type="InterPro" id="IPR002423">
    <property type="entry name" value="Cpn60/GroEL/TCP-1"/>
</dbReference>
<keyword evidence="11" id="KW-1185">Reference proteome</keyword>
<dbReference type="NCBIfam" id="NF009489">
    <property type="entry name" value="PRK12851.1"/>
    <property type="match status" value="1"/>
</dbReference>
<evidence type="ECO:0000256" key="3">
    <source>
        <dbReference type="ARBA" id="ARBA00022741"/>
    </source>
</evidence>
<sequence>MSAKEVKFSRDAREKMLRGVDVLADAVKVTLGPKGRNVVIDKSFGAPRITKDGVTVAKEIELEDKFENMGAQMVREVASKTNDEAGDGTTTATVLAQSIVREGAKAVAAGMNPMDLKRGIDLAVADVVAELLKKAKPIKTSEEVAQVGTISANGEAVIGDDIAEAMQKVGNEGVITVEEAKTAESELEVVEGMQFDRGYLSPYFVTNPEKMVAELEDCYILLHEKKLSNLQAMLPVLESIVQSSKPLLIIAEDVEGEALATLVVNKLRGGLKIAAVKAPGFGDRRKAMLEDIAILTGGQVISEDVGIKLENVTLDMLGTAKRVSITKENTTIVDGAGKKAEIEGRVSQIKMQIEETTSDYDREKLQERLAKLAGGVAVIRVGGATEVEVKEKKDRVDDALNATRAAVQEGIVAGGGVALLRASGSLSTKGANDDQEAGINIVRRALQAPARQIVANAGDEASVVAGKILEGKKDTFGYNAQTGEYGDMIAMGIVDPVKVVRTALQDAASVAGLLVTTEAMVAEVPQKEAAAPAMPGGGMGGMGGMDF</sequence>
<dbReference type="Gene3D" id="3.30.260.10">
    <property type="entry name" value="TCP-1-like chaperonin intermediate domain"/>
    <property type="match status" value="1"/>
</dbReference>
<evidence type="ECO:0000313" key="10">
    <source>
        <dbReference type="EMBL" id="MDA4847628.1"/>
    </source>
</evidence>
<feature type="binding site" evidence="7">
    <location>
        <position position="495"/>
    </location>
    <ligand>
        <name>ATP</name>
        <dbReference type="ChEBI" id="CHEBI:30616"/>
    </ligand>
</feature>
<accession>A0ABT4VUH4</accession>
<feature type="binding site" evidence="7">
    <location>
        <begin position="87"/>
        <end position="91"/>
    </location>
    <ligand>
        <name>ATP</name>
        <dbReference type="ChEBI" id="CHEBI:30616"/>
    </ligand>
</feature>
<dbReference type="PROSITE" id="PS00296">
    <property type="entry name" value="CHAPERONINS_CPN60"/>
    <property type="match status" value="1"/>
</dbReference>
<comment type="subunit">
    <text evidence="7 9">Forms a cylinder of 14 subunits composed of two heptameric rings stacked back-to-back. Interacts with the co-chaperonin GroES.</text>
</comment>
<dbReference type="InterPro" id="IPR027409">
    <property type="entry name" value="GroEL-like_apical_dom_sf"/>
</dbReference>
<dbReference type="NCBIfam" id="TIGR02348">
    <property type="entry name" value="GroEL"/>
    <property type="match status" value="1"/>
</dbReference>
<dbReference type="InterPro" id="IPR018370">
    <property type="entry name" value="Chaperonin_Cpn60_CS"/>
</dbReference>
<evidence type="ECO:0000313" key="11">
    <source>
        <dbReference type="Proteomes" id="UP001148313"/>
    </source>
</evidence>
<dbReference type="Gene3D" id="3.50.7.10">
    <property type="entry name" value="GroEL"/>
    <property type="match status" value="1"/>
</dbReference>
<dbReference type="InterPro" id="IPR027410">
    <property type="entry name" value="TCP-1-like_intermed_sf"/>
</dbReference>